<feature type="signal peptide" evidence="1">
    <location>
        <begin position="1"/>
        <end position="25"/>
    </location>
</feature>
<dbReference type="InterPro" id="IPR002918">
    <property type="entry name" value="Lipase_EstA/Esterase_EstB"/>
</dbReference>
<evidence type="ECO:0000256" key="1">
    <source>
        <dbReference type="SAM" id="SignalP"/>
    </source>
</evidence>
<dbReference type="InterPro" id="IPR029058">
    <property type="entry name" value="AB_hydrolase_fold"/>
</dbReference>
<dbReference type="GO" id="GO:0016042">
    <property type="term" value="P:lipid catabolic process"/>
    <property type="evidence" value="ECO:0007669"/>
    <property type="project" value="InterPro"/>
</dbReference>
<comment type="caution">
    <text evidence="2">The sequence shown here is derived from an EMBL/GenBank/DDBJ whole genome shotgun (WGS) entry which is preliminary data.</text>
</comment>
<dbReference type="Pfam" id="PF01674">
    <property type="entry name" value="Lipase_2"/>
    <property type="match status" value="1"/>
</dbReference>
<evidence type="ECO:0008006" key="4">
    <source>
        <dbReference type="Google" id="ProtNLM"/>
    </source>
</evidence>
<gene>
    <name evidence="2" type="ORF">PMAYCL1PPCAC_28854</name>
</gene>
<reference evidence="3" key="1">
    <citation type="submission" date="2022-10" db="EMBL/GenBank/DDBJ databases">
        <title>Genome assembly of Pristionchus species.</title>
        <authorList>
            <person name="Yoshida K."/>
            <person name="Sommer R.J."/>
        </authorList>
    </citation>
    <scope>NUCLEOTIDE SEQUENCE [LARGE SCALE GENOMIC DNA]</scope>
    <source>
        <strain evidence="3">RS5460</strain>
    </source>
</reference>
<dbReference type="PANTHER" id="PTHR32015">
    <property type="entry name" value="FASTING INDUCED LIPASE"/>
    <property type="match status" value="1"/>
</dbReference>
<dbReference type="PANTHER" id="PTHR32015:SF9">
    <property type="entry name" value="LIPASE RELATED-RELATED"/>
    <property type="match status" value="1"/>
</dbReference>
<feature type="non-terminal residue" evidence="2">
    <location>
        <position position="236"/>
    </location>
</feature>
<proteinExistence type="predicted"/>
<feature type="chain" id="PRO_5043029430" description="Lipase" evidence="1">
    <location>
        <begin position="26"/>
        <end position="236"/>
    </location>
</feature>
<accession>A0AAN5DB05</accession>
<dbReference type="GO" id="GO:0016298">
    <property type="term" value="F:lipase activity"/>
    <property type="evidence" value="ECO:0007669"/>
    <property type="project" value="TreeGrafter"/>
</dbReference>
<dbReference type="Gene3D" id="3.40.50.1820">
    <property type="entry name" value="alpha/beta hydrolase"/>
    <property type="match status" value="1"/>
</dbReference>
<feature type="non-terminal residue" evidence="2">
    <location>
        <position position="1"/>
    </location>
</feature>
<evidence type="ECO:0000313" key="2">
    <source>
        <dbReference type="EMBL" id="GMR58659.1"/>
    </source>
</evidence>
<name>A0AAN5DB05_9BILA</name>
<organism evidence="2 3">
    <name type="scientific">Pristionchus mayeri</name>
    <dbReference type="NCBI Taxonomy" id="1317129"/>
    <lineage>
        <taxon>Eukaryota</taxon>
        <taxon>Metazoa</taxon>
        <taxon>Ecdysozoa</taxon>
        <taxon>Nematoda</taxon>
        <taxon>Chromadorea</taxon>
        <taxon>Rhabditida</taxon>
        <taxon>Rhabditina</taxon>
        <taxon>Diplogasteromorpha</taxon>
        <taxon>Diplogasteroidea</taxon>
        <taxon>Neodiplogasteridae</taxon>
        <taxon>Pristionchus</taxon>
    </lineage>
</organism>
<protein>
    <recommendedName>
        <fullName evidence="4">Lipase</fullName>
    </recommendedName>
</protein>
<sequence length="236" mass="25228">QVLTQSSIMASYSIPLLALLVAASASSESLHGPFTDDFVDFLQRSPQRNEYALSAYTKYDADGTFGGRMMNESGKISLHPVLFVHGNSDSALFHSDSATGWSESVRHFKENGHMGSSLYGLTYGTRNINHSMTNSISCTNLLGLRSFVEAILEYTQAEKIDIVAHSMGVSLARKAIQGGKVGQSPYLHSHLPTIISQVDAFVAIAGANYGMCLCLMDGLQEQPACGQVPSLSGGTG</sequence>
<evidence type="ECO:0000313" key="3">
    <source>
        <dbReference type="Proteomes" id="UP001328107"/>
    </source>
</evidence>
<keyword evidence="3" id="KW-1185">Reference proteome</keyword>
<dbReference type="EMBL" id="BTRK01000006">
    <property type="protein sequence ID" value="GMR58659.1"/>
    <property type="molecule type" value="Genomic_DNA"/>
</dbReference>
<dbReference type="SUPFAM" id="SSF53474">
    <property type="entry name" value="alpha/beta-Hydrolases"/>
    <property type="match status" value="1"/>
</dbReference>
<keyword evidence="1" id="KW-0732">Signal</keyword>
<dbReference type="AlphaFoldDB" id="A0AAN5DB05"/>
<dbReference type="Proteomes" id="UP001328107">
    <property type="component" value="Unassembled WGS sequence"/>
</dbReference>